<dbReference type="FunFam" id="3.40.50.720:FF:000084">
    <property type="entry name" value="Short-chain dehydrogenase reductase"/>
    <property type="match status" value="1"/>
</dbReference>
<dbReference type="PANTHER" id="PTHR43975">
    <property type="entry name" value="ZGC:101858"/>
    <property type="match status" value="1"/>
</dbReference>
<dbReference type="PRINTS" id="PR00080">
    <property type="entry name" value="SDRFAMILY"/>
</dbReference>
<reference evidence="4" key="1">
    <citation type="submission" date="2025-08" db="UniProtKB">
        <authorList>
            <consortium name="RefSeq"/>
        </authorList>
    </citation>
    <scope>IDENTIFICATION</scope>
</reference>
<dbReference type="KEGG" id="tnl:113502782"/>
<accession>A0A7E5WHP0</accession>
<evidence type="ECO:0000313" key="3">
    <source>
        <dbReference type="Proteomes" id="UP000322000"/>
    </source>
</evidence>
<dbReference type="Proteomes" id="UP000322000">
    <property type="component" value="Chromosome 18"/>
</dbReference>
<dbReference type="GeneID" id="113502782"/>
<gene>
    <name evidence="4" type="primary">LOC113502782</name>
</gene>
<organism evidence="3 4">
    <name type="scientific">Trichoplusia ni</name>
    <name type="common">Cabbage looper</name>
    <dbReference type="NCBI Taxonomy" id="7111"/>
    <lineage>
        <taxon>Eukaryota</taxon>
        <taxon>Metazoa</taxon>
        <taxon>Ecdysozoa</taxon>
        <taxon>Arthropoda</taxon>
        <taxon>Hexapoda</taxon>
        <taxon>Insecta</taxon>
        <taxon>Pterygota</taxon>
        <taxon>Neoptera</taxon>
        <taxon>Endopterygota</taxon>
        <taxon>Lepidoptera</taxon>
        <taxon>Glossata</taxon>
        <taxon>Ditrysia</taxon>
        <taxon>Noctuoidea</taxon>
        <taxon>Noctuidae</taxon>
        <taxon>Plusiinae</taxon>
        <taxon>Trichoplusia</taxon>
    </lineage>
</organism>
<dbReference type="Gene3D" id="3.40.50.720">
    <property type="entry name" value="NAD(P)-binding Rossmann-like Domain"/>
    <property type="match status" value="1"/>
</dbReference>
<proteinExistence type="predicted"/>
<dbReference type="PRINTS" id="PR00081">
    <property type="entry name" value="GDHRDH"/>
</dbReference>
<dbReference type="PANTHER" id="PTHR43975:SF2">
    <property type="entry name" value="EG:BACR7A4.14 PROTEIN-RELATED"/>
    <property type="match status" value="1"/>
</dbReference>
<dbReference type="PROSITE" id="PS00061">
    <property type="entry name" value="ADH_SHORT"/>
    <property type="match status" value="1"/>
</dbReference>
<dbReference type="InterPro" id="IPR020904">
    <property type="entry name" value="Sc_DH/Rdtase_CS"/>
</dbReference>
<dbReference type="RefSeq" id="XP_026740270.1">
    <property type="nucleotide sequence ID" value="XM_026884469.1"/>
</dbReference>
<evidence type="ECO:0000256" key="1">
    <source>
        <dbReference type="ARBA" id="ARBA00023002"/>
    </source>
</evidence>
<dbReference type="SMART" id="SM00822">
    <property type="entry name" value="PKS_KR"/>
    <property type="match status" value="1"/>
</dbReference>
<sequence>MSFKNKVVLITGGSSGIGAATAELFAKEGADIAIVGRNEEKLKNTSAKCEELGAKVLIIKADVAVDSDLKTIVPKTIDRFNKLDVLVNNAGIQTEATIADEYLMETFDKTINTNLRSTVYLTNLAVPYLIKTKGNVINISSILGTSTLGNPKRLSYCVSKAGMDHFTRAAALQLTSSGVRVNTVSPGSTRTDILSNAGIPATWEETAKKLNVERVSEPEEIGDLIVFLASDKARSITGSNYYIDNGALLKN</sequence>
<evidence type="ECO:0000313" key="4">
    <source>
        <dbReference type="RefSeq" id="XP_026740270.1"/>
    </source>
</evidence>
<keyword evidence="3" id="KW-1185">Reference proteome</keyword>
<dbReference type="AlphaFoldDB" id="A0A7E5WHP0"/>
<feature type="domain" description="Ketoreductase" evidence="2">
    <location>
        <begin position="6"/>
        <end position="190"/>
    </location>
</feature>
<dbReference type="InterPro" id="IPR002347">
    <property type="entry name" value="SDR_fam"/>
</dbReference>
<evidence type="ECO:0000259" key="2">
    <source>
        <dbReference type="SMART" id="SM00822"/>
    </source>
</evidence>
<dbReference type="GO" id="GO:0006629">
    <property type="term" value="P:lipid metabolic process"/>
    <property type="evidence" value="ECO:0007669"/>
    <property type="project" value="UniProtKB-ARBA"/>
</dbReference>
<dbReference type="SUPFAM" id="SSF51735">
    <property type="entry name" value="NAD(P)-binding Rossmann-fold domains"/>
    <property type="match status" value="1"/>
</dbReference>
<name>A0A7E5WHP0_TRINI</name>
<dbReference type="GO" id="GO:0016491">
    <property type="term" value="F:oxidoreductase activity"/>
    <property type="evidence" value="ECO:0007669"/>
    <property type="project" value="UniProtKB-KW"/>
</dbReference>
<dbReference type="InParanoid" id="A0A7E5WHP0"/>
<keyword evidence="1" id="KW-0560">Oxidoreductase</keyword>
<protein>
    <submittedName>
        <fullName evidence="4">Uncharacterized protein LOC113502782</fullName>
    </submittedName>
</protein>
<dbReference type="InterPro" id="IPR036291">
    <property type="entry name" value="NAD(P)-bd_dom_sf"/>
</dbReference>
<dbReference type="OrthoDB" id="47007at2759"/>
<dbReference type="InterPro" id="IPR057326">
    <property type="entry name" value="KR_dom"/>
</dbReference>
<dbReference type="Pfam" id="PF13561">
    <property type="entry name" value="adh_short_C2"/>
    <property type="match status" value="1"/>
</dbReference>